<dbReference type="AlphaFoldDB" id="A0A4Y9L663"/>
<dbReference type="Pfam" id="PF12679">
    <property type="entry name" value="ABC2_membrane_2"/>
    <property type="match status" value="1"/>
</dbReference>
<evidence type="ECO:0000256" key="2">
    <source>
        <dbReference type="ARBA" id="ARBA00022475"/>
    </source>
</evidence>
<feature type="transmembrane region" description="Helical" evidence="7">
    <location>
        <begin position="251"/>
        <end position="276"/>
    </location>
</feature>
<dbReference type="EMBL" id="SPQU01000007">
    <property type="protein sequence ID" value="TFV38306.1"/>
    <property type="molecule type" value="Genomic_DNA"/>
</dbReference>
<evidence type="ECO:0000256" key="5">
    <source>
        <dbReference type="ARBA" id="ARBA00023136"/>
    </source>
</evidence>
<dbReference type="GO" id="GO:0005886">
    <property type="term" value="C:plasma membrane"/>
    <property type="evidence" value="ECO:0007669"/>
    <property type="project" value="UniProtKB-SubCell"/>
</dbReference>
<proteinExistence type="predicted"/>
<feature type="transmembrane region" description="Helical" evidence="7">
    <location>
        <begin position="179"/>
        <end position="201"/>
    </location>
</feature>
<evidence type="ECO:0000256" key="6">
    <source>
        <dbReference type="SAM" id="MobiDB-lite"/>
    </source>
</evidence>
<gene>
    <name evidence="8" type="ORF">E4K66_18200</name>
</gene>
<protein>
    <submittedName>
        <fullName evidence="8">ABC transporter permease</fullName>
    </submittedName>
</protein>
<feature type="region of interest" description="Disordered" evidence="6">
    <location>
        <begin position="1"/>
        <end position="44"/>
    </location>
</feature>
<evidence type="ECO:0000313" key="9">
    <source>
        <dbReference type="Proteomes" id="UP000298225"/>
    </source>
</evidence>
<keyword evidence="4 7" id="KW-1133">Transmembrane helix</keyword>
<evidence type="ECO:0000256" key="7">
    <source>
        <dbReference type="SAM" id="Phobius"/>
    </source>
</evidence>
<dbReference type="InterPro" id="IPR051449">
    <property type="entry name" value="ABC-2_transporter_component"/>
</dbReference>
<reference evidence="8 9" key="1">
    <citation type="submission" date="2019-03" db="EMBL/GenBank/DDBJ databases">
        <title>Bradyrhizobium strains diversity isolated from Chamaecrista fasciculata.</title>
        <authorList>
            <person name="Urquiaga M.C.O."/>
            <person name="Hungria M."/>
            <person name="Delamuta J.R.M."/>
        </authorList>
    </citation>
    <scope>NUCLEOTIDE SEQUENCE [LARGE SCALE GENOMIC DNA]</scope>
    <source>
        <strain evidence="8 9">CNPSo 3424</strain>
    </source>
</reference>
<feature type="transmembrane region" description="Helical" evidence="7">
    <location>
        <begin position="97"/>
        <end position="115"/>
    </location>
</feature>
<accession>A0A4Y9L663</accession>
<keyword evidence="2" id="KW-1003">Cell membrane</keyword>
<keyword evidence="5 7" id="KW-0472">Membrane</keyword>
<comment type="subcellular location">
    <subcellularLocation>
        <location evidence="1">Cell membrane</location>
        <topology evidence="1">Multi-pass membrane protein</topology>
    </subcellularLocation>
</comment>
<evidence type="ECO:0000313" key="8">
    <source>
        <dbReference type="EMBL" id="TFV38306.1"/>
    </source>
</evidence>
<evidence type="ECO:0000256" key="4">
    <source>
        <dbReference type="ARBA" id="ARBA00022989"/>
    </source>
</evidence>
<name>A0A4Y9L663_9BRAD</name>
<dbReference type="Proteomes" id="UP000298225">
    <property type="component" value="Unassembled WGS sequence"/>
</dbReference>
<feature type="transmembrane region" description="Helical" evidence="7">
    <location>
        <begin position="147"/>
        <end position="167"/>
    </location>
</feature>
<keyword evidence="9" id="KW-1185">Reference proteome</keyword>
<evidence type="ECO:0000256" key="3">
    <source>
        <dbReference type="ARBA" id="ARBA00022692"/>
    </source>
</evidence>
<comment type="caution">
    <text evidence="8">The sequence shown here is derived from an EMBL/GenBank/DDBJ whole genome shotgun (WGS) entry which is preliminary data.</text>
</comment>
<dbReference type="OrthoDB" id="9794512at2"/>
<organism evidence="8 9">
    <name type="scientific">Bradyrhizobium frederickii</name>
    <dbReference type="NCBI Taxonomy" id="2560054"/>
    <lineage>
        <taxon>Bacteria</taxon>
        <taxon>Pseudomonadati</taxon>
        <taxon>Pseudomonadota</taxon>
        <taxon>Alphaproteobacteria</taxon>
        <taxon>Hyphomicrobiales</taxon>
        <taxon>Nitrobacteraceae</taxon>
        <taxon>Bradyrhizobium</taxon>
    </lineage>
</organism>
<evidence type="ECO:0000256" key="1">
    <source>
        <dbReference type="ARBA" id="ARBA00004651"/>
    </source>
</evidence>
<feature type="transmembrane region" description="Helical" evidence="7">
    <location>
        <begin position="208"/>
        <end position="231"/>
    </location>
</feature>
<sequence>MAGGGVGGRRSAAGRRDPLPRRHRQRRDGRDGFRPGGAVPPAYGEPSTPVTAFLALVSKELRALFVSPIAYAVIAVFLVLNGYGFAVTLIATKQATLVNVFFQAAVQLVLFVPLVTMRQFAEERRGGTLELLLTAPVREGDIVLAKFAASMGMLLAMIALTLVYAGILARFSTPDWGPIYSGYLGLALLAAALVSIGLAVSALTANQIVAAVVSLGVFGMLWAIDAWAALLPSPIDNWVLGLSLLARFQPFALGAMYASDFGFFLAVTLLGLFLAVRGLARR</sequence>
<dbReference type="PANTHER" id="PTHR30294:SF29">
    <property type="entry name" value="MULTIDRUG ABC TRANSPORTER PERMEASE YBHS-RELATED"/>
    <property type="match status" value="1"/>
</dbReference>
<keyword evidence="3 7" id="KW-0812">Transmembrane</keyword>
<feature type="transmembrane region" description="Helical" evidence="7">
    <location>
        <begin position="69"/>
        <end position="91"/>
    </location>
</feature>
<dbReference type="PANTHER" id="PTHR30294">
    <property type="entry name" value="MEMBRANE COMPONENT OF ABC TRANSPORTER YHHJ-RELATED"/>
    <property type="match status" value="1"/>
</dbReference>
<dbReference type="GO" id="GO:0140359">
    <property type="term" value="F:ABC-type transporter activity"/>
    <property type="evidence" value="ECO:0007669"/>
    <property type="project" value="InterPro"/>
</dbReference>